<evidence type="ECO:0000313" key="3">
    <source>
        <dbReference type="Proteomes" id="UP000451860"/>
    </source>
</evidence>
<keyword evidence="3" id="KW-1185">Reference proteome</keyword>
<dbReference type="InterPro" id="IPR038765">
    <property type="entry name" value="Papain-like_cys_pep_sf"/>
</dbReference>
<dbReference type="InterPro" id="IPR002931">
    <property type="entry name" value="Transglutaminase-like"/>
</dbReference>
<dbReference type="PANTHER" id="PTHR33490:SF7">
    <property type="entry name" value="BLR2979 PROTEIN"/>
    <property type="match status" value="1"/>
</dbReference>
<dbReference type="SMART" id="SM00460">
    <property type="entry name" value="TGc"/>
    <property type="match status" value="1"/>
</dbReference>
<dbReference type="PANTHER" id="PTHR33490">
    <property type="entry name" value="BLR5614 PROTEIN-RELATED"/>
    <property type="match status" value="1"/>
</dbReference>
<evidence type="ECO:0000259" key="1">
    <source>
        <dbReference type="SMART" id="SM00460"/>
    </source>
</evidence>
<dbReference type="SUPFAM" id="SSF54001">
    <property type="entry name" value="Cysteine proteinases"/>
    <property type="match status" value="1"/>
</dbReference>
<sequence>MRATGIGEHGEGPASVLAIVESALPSELITPEESVREYAMPSFGPGTPLAHVVAGLSRRIREDVDDAPPSREGPAPLPEVLARRAGSSHDRAHLLVACMRSMGLAARYVSGYVAPADDGATEPHDAADDGARQGPVAWASVWLPGGGWIHVDPTADRFIDNRYVILGWGRDHHDVAPLRGVVYGGGAGSSVRTEVRITPAAAHDLAAATRPATT</sequence>
<protein>
    <recommendedName>
        <fullName evidence="1">Transglutaminase-like domain-containing protein</fullName>
    </recommendedName>
</protein>
<dbReference type="Proteomes" id="UP000451860">
    <property type="component" value="Unassembled WGS sequence"/>
</dbReference>
<gene>
    <name evidence="2" type="ORF">GB883_17740</name>
</gene>
<proteinExistence type="predicted"/>
<name>A0A7J5UK48_9MICO</name>
<dbReference type="AlphaFoldDB" id="A0A7J5UK48"/>
<dbReference type="OrthoDB" id="9804023at2"/>
<dbReference type="Pfam" id="PF01841">
    <property type="entry name" value="Transglut_core"/>
    <property type="match status" value="1"/>
</dbReference>
<accession>A0A7J5UK48</accession>
<reference evidence="2 3" key="1">
    <citation type="submission" date="2019-10" db="EMBL/GenBank/DDBJ databases">
        <title>Georgenia wutianyii sp. nov. and Georgenia yuyongxinii sp. nov. isolated from plateau pika (Ochotona curzoniae) in the Qinghai-Tibet plateau of China.</title>
        <authorList>
            <person name="Tian Z."/>
        </authorList>
    </citation>
    <scope>NUCLEOTIDE SEQUENCE [LARGE SCALE GENOMIC DNA]</scope>
    <source>
        <strain evidence="2 3">DSM 21501</strain>
    </source>
</reference>
<dbReference type="EMBL" id="WHJE01000127">
    <property type="protein sequence ID" value="KAE8762758.1"/>
    <property type="molecule type" value="Genomic_DNA"/>
</dbReference>
<feature type="domain" description="Transglutaminase-like" evidence="1">
    <location>
        <begin position="80"/>
        <end position="155"/>
    </location>
</feature>
<dbReference type="Gene3D" id="3.10.620.30">
    <property type="match status" value="1"/>
</dbReference>
<comment type="caution">
    <text evidence="2">The sequence shown here is derived from an EMBL/GenBank/DDBJ whole genome shotgun (WGS) entry which is preliminary data.</text>
</comment>
<evidence type="ECO:0000313" key="2">
    <source>
        <dbReference type="EMBL" id="KAE8762758.1"/>
    </source>
</evidence>
<organism evidence="2 3">
    <name type="scientific">Georgenia thermotolerans</name>
    <dbReference type="NCBI Taxonomy" id="527326"/>
    <lineage>
        <taxon>Bacteria</taxon>
        <taxon>Bacillati</taxon>
        <taxon>Actinomycetota</taxon>
        <taxon>Actinomycetes</taxon>
        <taxon>Micrococcales</taxon>
        <taxon>Bogoriellaceae</taxon>
        <taxon>Georgenia</taxon>
    </lineage>
</organism>